<reference evidence="2" key="1">
    <citation type="journal article" date="2017" name="Nat. Ecol. Evol.">
        <title>Genome expansion and lineage-specific genetic innovations in the forest pathogenic fungi Armillaria.</title>
        <authorList>
            <person name="Sipos G."/>
            <person name="Prasanna A.N."/>
            <person name="Walter M.C."/>
            <person name="O'Connor E."/>
            <person name="Balint B."/>
            <person name="Krizsan K."/>
            <person name="Kiss B."/>
            <person name="Hess J."/>
            <person name="Varga T."/>
            <person name="Slot J."/>
            <person name="Riley R."/>
            <person name="Boka B."/>
            <person name="Rigling D."/>
            <person name="Barry K."/>
            <person name="Lee J."/>
            <person name="Mihaltcheva S."/>
            <person name="LaButti K."/>
            <person name="Lipzen A."/>
            <person name="Waldron R."/>
            <person name="Moloney N.M."/>
            <person name="Sperisen C."/>
            <person name="Kredics L."/>
            <person name="Vagvoelgyi C."/>
            <person name="Patrignani A."/>
            <person name="Fitzpatrick D."/>
            <person name="Nagy I."/>
            <person name="Doyle S."/>
            <person name="Anderson J.B."/>
            <person name="Grigoriev I.V."/>
            <person name="Gueldener U."/>
            <person name="Muensterkoetter M."/>
            <person name="Nagy L.G."/>
        </authorList>
    </citation>
    <scope>NUCLEOTIDE SEQUENCE [LARGE SCALE GENOMIC DNA]</scope>
    <source>
        <strain evidence="2">C18/9</strain>
    </source>
</reference>
<dbReference type="EMBL" id="FUEG01000002">
    <property type="protein sequence ID" value="SJK99466.1"/>
    <property type="molecule type" value="Genomic_DNA"/>
</dbReference>
<sequence length="72" mass="8345">MSGKNTQSGSTYQPKSNNSYYESFGGYNNFMHSYGLKPWDMDDVEEGKAILQMFKEQDRLEHEEAQKNNGKK</sequence>
<proteinExistence type="predicted"/>
<dbReference type="OrthoDB" id="4232400at2759"/>
<dbReference type="Proteomes" id="UP000219338">
    <property type="component" value="Unassembled WGS sequence"/>
</dbReference>
<name>A0A284QSM3_ARMOS</name>
<evidence type="ECO:0000313" key="1">
    <source>
        <dbReference type="EMBL" id="SJK99466.1"/>
    </source>
</evidence>
<gene>
    <name evidence="1" type="ORF">ARMOST_02768</name>
</gene>
<keyword evidence="2" id="KW-1185">Reference proteome</keyword>
<accession>A0A284QSM3</accession>
<organism evidence="1 2">
    <name type="scientific">Armillaria ostoyae</name>
    <name type="common">Armillaria root rot fungus</name>
    <dbReference type="NCBI Taxonomy" id="47428"/>
    <lineage>
        <taxon>Eukaryota</taxon>
        <taxon>Fungi</taxon>
        <taxon>Dikarya</taxon>
        <taxon>Basidiomycota</taxon>
        <taxon>Agaricomycotina</taxon>
        <taxon>Agaricomycetes</taxon>
        <taxon>Agaricomycetidae</taxon>
        <taxon>Agaricales</taxon>
        <taxon>Marasmiineae</taxon>
        <taxon>Physalacriaceae</taxon>
        <taxon>Armillaria</taxon>
    </lineage>
</organism>
<dbReference type="OMA" id="AILQMFK"/>
<evidence type="ECO:0000313" key="2">
    <source>
        <dbReference type="Proteomes" id="UP000219338"/>
    </source>
</evidence>
<dbReference type="AlphaFoldDB" id="A0A284QSM3"/>
<protein>
    <submittedName>
        <fullName evidence="1">Uncharacterized protein</fullName>
    </submittedName>
</protein>